<evidence type="ECO:0000313" key="5">
    <source>
        <dbReference type="EMBL" id="TYP74074.1"/>
    </source>
</evidence>
<dbReference type="Gene3D" id="1.20.120.710">
    <property type="entry name" value="Haloacid dehalogenase hydrolase-like domain"/>
    <property type="match status" value="1"/>
</dbReference>
<dbReference type="EMBL" id="VNHS01000006">
    <property type="protein sequence ID" value="TYP74074.1"/>
    <property type="molecule type" value="Genomic_DNA"/>
</dbReference>
<comment type="cofactor">
    <cofactor evidence="1">
        <name>Mg(2+)</name>
        <dbReference type="ChEBI" id="CHEBI:18420"/>
    </cofactor>
</comment>
<dbReference type="AlphaFoldDB" id="A0A5S5C420"/>
<dbReference type="InterPro" id="IPR023214">
    <property type="entry name" value="HAD_sf"/>
</dbReference>
<dbReference type="PANTHER" id="PTHR46470">
    <property type="entry name" value="N-ACYLNEURAMINATE-9-PHOSPHATASE"/>
    <property type="match status" value="1"/>
</dbReference>
<proteinExistence type="predicted"/>
<dbReference type="SUPFAM" id="SSF56784">
    <property type="entry name" value="HAD-like"/>
    <property type="match status" value="1"/>
</dbReference>
<reference evidence="5 6" key="1">
    <citation type="submission" date="2019-07" db="EMBL/GenBank/DDBJ databases">
        <title>Genomic Encyclopedia of Type Strains, Phase III (KMG-III): the genomes of soil and plant-associated and newly described type strains.</title>
        <authorList>
            <person name="Whitman W."/>
        </authorList>
    </citation>
    <scope>NUCLEOTIDE SEQUENCE [LARGE SCALE GENOMIC DNA]</scope>
    <source>
        <strain evidence="5 6">BL24</strain>
    </source>
</reference>
<evidence type="ECO:0000256" key="1">
    <source>
        <dbReference type="ARBA" id="ARBA00001946"/>
    </source>
</evidence>
<sequence>MKSIRLILFDLDDTLVHFDDYWEISVKETFAQYPLTCQYDADACFRIFDRVDRKLVELLDRQQMTIDDYRLQRYLMTMEQLGNASEIDAALAFERLYQSIGKRNMKPDAKVNQLIAELGEHYNLGIITNGSQGWQRDKLEAIGLREAFPQPYVYISGDIGHEKPSQAIYRHVLEQASLSPTEVLVIGDSWENDVNGPMKEGMQAIWFNPKKKPISVQAPRPLAMIEHLEELRALLLPMQAVVNIRQS</sequence>
<evidence type="ECO:0000256" key="3">
    <source>
        <dbReference type="ARBA" id="ARBA00022801"/>
    </source>
</evidence>
<gene>
    <name evidence="5" type="ORF">BCM02_106355</name>
</gene>
<keyword evidence="4" id="KW-0460">Magnesium</keyword>
<dbReference type="RefSeq" id="WP_187434279.1">
    <property type="nucleotide sequence ID" value="NZ_VNHS01000006.1"/>
</dbReference>
<dbReference type="GO" id="GO:0016791">
    <property type="term" value="F:phosphatase activity"/>
    <property type="evidence" value="ECO:0007669"/>
    <property type="project" value="TreeGrafter"/>
</dbReference>
<dbReference type="InterPro" id="IPR051400">
    <property type="entry name" value="HAD-like_hydrolase"/>
</dbReference>
<dbReference type="GO" id="GO:0044281">
    <property type="term" value="P:small molecule metabolic process"/>
    <property type="evidence" value="ECO:0007669"/>
    <property type="project" value="UniProtKB-ARBA"/>
</dbReference>
<dbReference type="Proteomes" id="UP000323257">
    <property type="component" value="Unassembled WGS sequence"/>
</dbReference>
<name>A0A5S5C420_9BACL</name>
<dbReference type="InterPro" id="IPR006439">
    <property type="entry name" value="HAD-SF_hydro_IA"/>
</dbReference>
<evidence type="ECO:0000313" key="6">
    <source>
        <dbReference type="Proteomes" id="UP000323257"/>
    </source>
</evidence>
<dbReference type="InterPro" id="IPR036412">
    <property type="entry name" value="HAD-like_sf"/>
</dbReference>
<keyword evidence="2" id="KW-0479">Metal-binding</keyword>
<protein>
    <submittedName>
        <fullName evidence="5">Putative hydrolase of the HAD superfamily</fullName>
    </submittedName>
</protein>
<dbReference type="NCBIfam" id="TIGR01549">
    <property type="entry name" value="HAD-SF-IA-v1"/>
    <property type="match status" value="1"/>
</dbReference>
<dbReference type="Pfam" id="PF13419">
    <property type="entry name" value="HAD_2"/>
    <property type="match status" value="1"/>
</dbReference>
<evidence type="ECO:0000256" key="4">
    <source>
        <dbReference type="ARBA" id="ARBA00022842"/>
    </source>
</evidence>
<keyword evidence="6" id="KW-1185">Reference proteome</keyword>
<dbReference type="SFLD" id="SFLDG01129">
    <property type="entry name" value="C1.5:_HAD__Beta-PGM__Phosphata"/>
    <property type="match status" value="1"/>
</dbReference>
<dbReference type="Gene3D" id="3.40.50.1000">
    <property type="entry name" value="HAD superfamily/HAD-like"/>
    <property type="match status" value="1"/>
</dbReference>
<keyword evidence="3 5" id="KW-0378">Hydrolase</keyword>
<dbReference type="NCBIfam" id="TIGR01509">
    <property type="entry name" value="HAD-SF-IA-v3"/>
    <property type="match status" value="1"/>
</dbReference>
<dbReference type="InterPro" id="IPR041492">
    <property type="entry name" value="HAD_2"/>
</dbReference>
<dbReference type="SFLD" id="SFLDS00003">
    <property type="entry name" value="Haloacid_Dehalogenase"/>
    <property type="match status" value="1"/>
</dbReference>
<dbReference type="GO" id="GO:0046872">
    <property type="term" value="F:metal ion binding"/>
    <property type="evidence" value="ECO:0007669"/>
    <property type="project" value="UniProtKB-KW"/>
</dbReference>
<dbReference type="PANTHER" id="PTHR46470:SF2">
    <property type="entry name" value="GLYCERALDEHYDE 3-PHOSPHATE PHOSPHATASE"/>
    <property type="match status" value="1"/>
</dbReference>
<organism evidence="5 6">
    <name type="scientific">Paenibacillus methanolicus</name>
    <dbReference type="NCBI Taxonomy" id="582686"/>
    <lineage>
        <taxon>Bacteria</taxon>
        <taxon>Bacillati</taxon>
        <taxon>Bacillota</taxon>
        <taxon>Bacilli</taxon>
        <taxon>Bacillales</taxon>
        <taxon>Paenibacillaceae</taxon>
        <taxon>Paenibacillus</taxon>
    </lineage>
</organism>
<evidence type="ECO:0000256" key="2">
    <source>
        <dbReference type="ARBA" id="ARBA00022723"/>
    </source>
</evidence>
<accession>A0A5S5C420</accession>
<comment type="caution">
    <text evidence="5">The sequence shown here is derived from an EMBL/GenBank/DDBJ whole genome shotgun (WGS) entry which is preliminary data.</text>
</comment>